<reference evidence="8" key="1">
    <citation type="submission" date="2025-08" db="UniProtKB">
        <authorList>
            <consortium name="RefSeq"/>
        </authorList>
    </citation>
    <scope>IDENTIFICATION</scope>
</reference>
<dbReference type="RefSeq" id="XP_013887660.1">
    <property type="nucleotide sequence ID" value="XM_014032206.1"/>
</dbReference>
<evidence type="ECO:0000256" key="1">
    <source>
        <dbReference type="ARBA" id="ARBA00004123"/>
    </source>
</evidence>
<organism evidence="7 8">
    <name type="scientific">Austrofundulus limnaeus</name>
    <name type="common">Annual killifish</name>
    <dbReference type="NCBI Taxonomy" id="52670"/>
    <lineage>
        <taxon>Eukaryota</taxon>
        <taxon>Metazoa</taxon>
        <taxon>Chordata</taxon>
        <taxon>Craniata</taxon>
        <taxon>Vertebrata</taxon>
        <taxon>Euteleostomi</taxon>
        <taxon>Actinopterygii</taxon>
        <taxon>Neopterygii</taxon>
        <taxon>Teleostei</taxon>
        <taxon>Neoteleostei</taxon>
        <taxon>Acanthomorphata</taxon>
        <taxon>Ovalentaria</taxon>
        <taxon>Atherinomorphae</taxon>
        <taxon>Cyprinodontiformes</taxon>
        <taxon>Rivulidae</taxon>
        <taxon>Austrofundulus</taxon>
    </lineage>
</organism>
<proteinExistence type="inferred from homology"/>
<dbReference type="PANTHER" id="PTHR45740:SF13">
    <property type="entry name" value="POLY (ADP-RIBOSE) POLYMERASE FAMILY, MEMBER 12B"/>
    <property type="match status" value="1"/>
</dbReference>
<dbReference type="GO" id="GO:0003950">
    <property type="term" value="F:NAD+ poly-ADP-ribosyltransferase activity"/>
    <property type="evidence" value="ECO:0007669"/>
    <property type="project" value="TreeGrafter"/>
</dbReference>
<dbReference type="PROSITE" id="PS50918">
    <property type="entry name" value="WWE"/>
    <property type="match status" value="1"/>
</dbReference>
<dbReference type="Pfam" id="PF02825">
    <property type="entry name" value="WWE"/>
    <property type="match status" value="1"/>
</dbReference>
<dbReference type="Proteomes" id="UP000192220">
    <property type="component" value="Unplaced"/>
</dbReference>
<evidence type="ECO:0000256" key="3">
    <source>
        <dbReference type="ARBA" id="ARBA00024347"/>
    </source>
</evidence>
<dbReference type="InParanoid" id="A0A2I4D5Z2"/>
<comment type="similarity">
    <text evidence="3">Belongs to the ARTD/PARP family.</text>
</comment>
<dbReference type="GO" id="GO:1990404">
    <property type="term" value="F:NAD+-protein mono-ADP-ribosyltransferase activity"/>
    <property type="evidence" value="ECO:0007669"/>
    <property type="project" value="TreeGrafter"/>
</dbReference>
<dbReference type="SUPFAM" id="SSF117839">
    <property type="entry name" value="WWE domain"/>
    <property type="match status" value="1"/>
</dbReference>
<dbReference type="AlphaFoldDB" id="A0A2I4D5Z2"/>
<accession>A0A2I4D5Z2</accession>
<dbReference type="CTD" id="553633"/>
<keyword evidence="4" id="KW-0479">Metal-binding</keyword>
<keyword evidence="4" id="KW-0863">Zinc-finger</keyword>
<name>A0A2I4D5Z2_AUSLI</name>
<evidence type="ECO:0000259" key="6">
    <source>
        <dbReference type="PROSITE" id="PS50918"/>
    </source>
</evidence>
<protein>
    <submittedName>
        <fullName evidence="8">Poly [ADP-ribose] polymerase 12</fullName>
    </submittedName>
</protein>
<dbReference type="KEGG" id="alim:106535245"/>
<feature type="domain" description="C3H1-type" evidence="5">
    <location>
        <begin position="63"/>
        <end position="90"/>
    </location>
</feature>
<keyword evidence="4" id="KW-0862">Zinc</keyword>
<dbReference type="OrthoDB" id="6133115at2759"/>
<dbReference type="GO" id="GO:0005634">
    <property type="term" value="C:nucleus"/>
    <property type="evidence" value="ECO:0007669"/>
    <property type="project" value="UniProtKB-SubCell"/>
</dbReference>
<dbReference type="InterPro" id="IPR004170">
    <property type="entry name" value="WWE_dom"/>
</dbReference>
<evidence type="ECO:0000256" key="4">
    <source>
        <dbReference type="PROSITE-ProRule" id="PRU00723"/>
    </source>
</evidence>
<sequence>MFGHTCKRLHTIEPHTHRRLEERGLSGDIIQDLPCIYRNLHVLTAAAAAETDPDAIIEADQRDEPQEICLHFMRNSCKFQQKCRRIHFHLPYKWEVLVADSWTELPNMEDIEQDYCDPSKSHSSASQPVDFRTMTWKSLPVRRLSTVSSIRKPPHYSLTTRWLWFYKVGRGNWVEYGQQDDEQRSVTSQTLEEAYLSDKTDQVKVLKGQREYLICFKDMYQRNLKHRTKRRMCRRPLFVSRAEVERLVGELRKASDHLVLSSL</sequence>
<dbReference type="InterPro" id="IPR000571">
    <property type="entry name" value="Znf_CCCH"/>
</dbReference>
<dbReference type="InterPro" id="IPR037197">
    <property type="entry name" value="WWE_dom_sf"/>
</dbReference>
<dbReference type="Pfam" id="PF23466">
    <property type="entry name" value="WWE_4"/>
    <property type="match status" value="1"/>
</dbReference>
<keyword evidence="7" id="KW-1185">Reference proteome</keyword>
<evidence type="ECO:0000256" key="2">
    <source>
        <dbReference type="ARBA" id="ARBA00023242"/>
    </source>
</evidence>
<gene>
    <name evidence="8" type="primary">parp12b</name>
</gene>
<keyword evidence="2" id="KW-0539">Nucleus</keyword>
<dbReference type="STRING" id="52670.A0A2I4D5Z2"/>
<feature type="zinc finger region" description="C3H1-type" evidence="4">
    <location>
        <begin position="63"/>
        <end position="90"/>
    </location>
</feature>
<dbReference type="PANTHER" id="PTHR45740">
    <property type="entry name" value="POLY [ADP-RIBOSE] POLYMERASE"/>
    <property type="match status" value="1"/>
</dbReference>
<evidence type="ECO:0000313" key="7">
    <source>
        <dbReference type="Proteomes" id="UP000192220"/>
    </source>
</evidence>
<evidence type="ECO:0000259" key="5">
    <source>
        <dbReference type="PROSITE" id="PS50103"/>
    </source>
</evidence>
<comment type="subcellular location">
    <subcellularLocation>
        <location evidence="1">Nucleus</location>
    </subcellularLocation>
</comment>
<evidence type="ECO:0000313" key="8">
    <source>
        <dbReference type="RefSeq" id="XP_013887660.1"/>
    </source>
</evidence>
<dbReference type="Gene3D" id="3.30.720.50">
    <property type="match status" value="1"/>
</dbReference>
<dbReference type="PROSITE" id="PS50103">
    <property type="entry name" value="ZF_C3H1"/>
    <property type="match status" value="1"/>
</dbReference>
<dbReference type="InterPro" id="IPR051712">
    <property type="entry name" value="ARTD-AVP"/>
</dbReference>
<feature type="domain" description="WWE" evidence="6">
    <location>
        <begin position="149"/>
        <end position="235"/>
    </location>
</feature>
<dbReference type="GO" id="GO:0008270">
    <property type="term" value="F:zinc ion binding"/>
    <property type="evidence" value="ECO:0007669"/>
    <property type="project" value="UniProtKB-KW"/>
</dbReference>